<evidence type="ECO:0000256" key="5">
    <source>
        <dbReference type="ARBA" id="ARBA00023002"/>
    </source>
</evidence>
<evidence type="ECO:0000256" key="2">
    <source>
        <dbReference type="ARBA" id="ARBA00005272"/>
    </source>
</evidence>
<keyword evidence="8" id="KW-1185">Reference proteome</keyword>
<proteinExistence type="inferred from homology"/>
<dbReference type="PANTHER" id="PTHR42913">
    <property type="entry name" value="APOPTOSIS-INDUCING FACTOR 1"/>
    <property type="match status" value="1"/>
</dbReference>
<evidence type="ECO:0000256" key="3">
    <source>
        <dbReference type="ARBA" id="ARBA00022630"/>
    </source>
</evidence>
<gene>
    <name evidence="7" type="ORF">B0537_03120</name>
</gene>
<dbReference type="GO" id="GO:0003955">
    <property type="term" value="F:NAD(P)H dehydrogenase (quinone) activity"/>
    <property type="evidence" value="ECO:0007669"/>
    <property type="project" value="TreeGrafter"/>
</dbReference>
<evidence type="ECO:0000256" key="4">
    <source>
        <dbReference type="ARBA" id="ARBA00022827"/>
    </source>
</evidence>
<evidence type="ECO:0000259" key="6">
    <source>
        <dbReference type="Pfam" id="PF07992"/>
    </source>
</evidence>
<keyword evidence="4" id="KW-0274">FAD</keyword>
<dbReference type="SUPFAM" id="SSF51905">
    <property type="entry name" value="FAD/NAD(P)-binding domain"/>
    <property type="match status" value="1"/>
</dbReference>
<feature type="domain" description="FAD/NAD(P)-binding" evidence="6">
    <location>
        <begin position="5"/>
        <end position="313"/>
    </location>
</feature>
<comment type="cofactor">
    <cofactor evidence="1">
        <name>FAD</name>
        <dbReference type="ChEBI" id="CHEBI:57692"/>
    </cofactor>
</comment>
<dbReference type="InterPro" id="IPR023753">
    <property type="entry name" value="FAD/NAD-binding_dom"/>
</dbReference>
<protein>
    <recommendedName>
        <fullName evidence="6">FAD/NAD(P)-binding domain-containing protein</fullName>
    </recommendedName>
</protein>
<sequence length="393" mass="43199">MVTTDVVVLGAGYGGLQTVQQLSKYFKERKDIRLVLIDQHPYHTLMTQLYEPAVGTKQAKDIMVPLEDILPQDEVSFIEGKVAAIDLAKRQVLVEGLAKPVSFTYLVIALGSRTEYFGIEGLQEYSHSLNNIQTAQRIFQRIRDILAESEDRATFVVGGGGLTGVEFAGELADWLRDSGQQNAGQVILIEGANQLLPGMSQEICQYAQRTLEELGVEVITGVFVKKVTKESVYLSSGRIVPYSLLMWAGGISGHAVLQTSGLPTDHRGRLLVNEFLQTVGDSRIYGVGDSALVKDPVTGRPIIPTAQTAMQQARAAAYNIYAEINRLPKKVFRPGFVLLCITIGKNRGLGESLGEGDKITIKGLPAAWLKKLIPHKYFYTLGGLKLLRKRLKK</sequence>
<dbReference type="Pfam" id="PF07992">
    <property type="entry name" value="Pyr_redox_2"/>
    <property type="match status" value="1"/>
</dbReference>
<dbReference type="PRINTS" id="PR00368">
    <property type="entry name" value="FADPNR"/>
</dbReference>
<dbReference type="Proteomes" id="UP000189464">
    <property type="component" value="Chromosome"/>
</dbReference>
<evidence type="ECO:0000256" key="1">
    <source>
        <dbReference type="ARBA" id="ARBA00001974"/>
    </source>
</evidence>
<organism evidence="7 8">
    <name type="scientific">Desulforamulus ferrireducens</name>
    <dbReference type="NCBI Taxonomy" id="1833852"/>
    <lineage>
        <taxon>Bacteria</taxon>
        <taxon>Bacillati</taxon>
        <taxon>Bacillota</taxon>
        <taxon>Clostridia</taxon>
        <taxon>Eubacteriales</taxon>
        <taxon>Peptococcaceae</taxon>
        <taxon>Desulforamulus</taxon>
    </lineage>
</organism>
<dbReference type="InterPro" id="IPR036188">
    <property type="entry name" value="FAD/NAD-bd_sf"/>
</dbReference>
<dbReference type="Gene3D" id="3.50.50.100">
    <property type="match status" value="1"/>
</dbReference>
<evidence type="ECO:0000313" key="8">
    <source>
        <dbReference type="Proteomes" id="UP000189464"/>
    </source>
</evidence>
<dbReference type="GO" id="GO:0019646">
    <property type="term" value="P:aerobic electron transport chain"/>
    <property type="evidence" value="ECO:0007669"/>
    <property type="project" value="TreeGrafter"/>
</dbReference>
<dbReference type="PRINTS" id="PR00411">
    <property type="entry name" value="PNDRDTASEI"/>
</dbReference>
<dbReference type="EMBL" id="CP019698">
    <property type="protein sequence ID" value="AQS58171.1"/>
    <property type="molecule type" value="Genomic_DNA"/>
</dbReference>
<reference evidence="7 8" key="1">
    <citation type="journal article" date="2016" name="Int. J. Syst. Evol. Microbiol.">
        <title>Desulfotomaculum ferrireducens sp. nov., a moderately thermophilic sulfate-reducing and dissimilatory Fe(III)-reducing bacterium isolated from compost.</title>
        <authorList>
            <person name="Yang G."/>
            <person name="Guo J."/>
            <person name="Zhuang L."/>
            <person name="Yuan Y."/>
            <person name="Zhou S."/>
        </authorList>
    </citation>
    <scope>NUCLEOTIDE SEQUENCE [LARGE SCALE GENOMIC DNA]</scope>
    <source>
        <strain evidence="7 8">GSS09</strain>
    </source>
</reference>
<dbReference type="PANTHER" id="PTHR42913:SF3">
    <property type="entry name" value="64 KDA MITOCHONDRIAL NADH DEHYDROGENASE (EUROFUNG)"/>
    <property type="match status" value="1"/>
</dbReference>
<dbReference type="InterPro" id="IPR051169">
    <property type="entry name" value="NADH-Q_oxidoreductase"/>
</dbReference>
<dbReference type="AlphaFoldDB" id="A0A1S6ITS6"/>
<dbReference type="KEGG" id="dfg:B0537_03120"/>
<evidence type="ECO:0000313" key="7">
    <source>
        <dbReference type="EMBL" id="AQS58171.1"/>
    </source>
</evidence>
<dbReference type="OrthoDB" id="9781621at2"/>
<comment type="similarity">
    <text evidence="2">Belongs to the NADH dehydrogenase family.</text>
</comment>
<accession>A0A1S6ITS6</accession>
<dbReference type="STRING" id="1833852.B0537_03120"/>
<keyword evidence="5" id="KW-0560">Oxidoreductase</keyword>
<keyword evidence="3" id="KW-0285">Flavoprotein</keyword>
<name>A0A1S6ITS6_9FIRM</name>
<dbReference type="RefSeq" id="WP_077713136.1">
    <property type="nucleotide sequence ID" value="NZ_CP019698.1"/>
</dbReference>